<dbReference type="Gene3D" id="2.40.50.140">
    <property type="entry name" value="Nucleic acid-binding proteins"/>
    <property type="match status" value="1"/>
</dbReference>
<reference evidence="4" key="1">
    <citation type="journal article" date="2020" name="mSystems">
        <title>Genome- and Community-Level Interaction Insights into Carbon Utilization and Element Cycling Functions of Hydrothermarchaeota in Hydrothermal Sediment.</title>
        <authorList>
            <person name="Zhou Z."/>
            <person name="Liu Y."/>
            <person name="Xu W."/>
            <person name="Pan J."/>
            <person name="Luo Z.H."/>
            <person name="Li M."/>
        </authorList>
    </citation>
    <scope>NUCLEOTIDE SEQUENCE [LARGE SCALE GENOMIC DNA]</scope>
    <source>
        <strain evidence="4">SpSt-418</strain>
    </source>
</reference>
<feature type="region of interest" description="Disordered" evidence="3">
    <location>
        <begin position="98"/>
        <end position="157"/>
    </location>
</feature>
<dbReference type="InterPro" id="IPR012340">
    <property type="entry name" value="NA-bd_OB-fold"/>
</dbReference>
<keyword evidence="1 2" id="KW-0238">DNA-binding</keyword>
<dbReference type="InterPro" id="IPR011344">
    <property type="entry name" value="ssDNA-bd"/>
</dbReference>
<evidence type="ECO:0000256" key="2">
    <source>
        <dbReference type="PROSITE-ProRule" id="PRU00252"/>
    </source>
</evidence>
<dbReference type="GO" id="GO:0006260">
    <property type="term" value="P:DNA replication"/>
    <property type="evidence" value="ECO:0007669"/>
    <property type="project" value="InterPro"/>
</dbReference>
<dbReference type="PANTHER" id="PTHR10302:SF27">
    <property type="entry name" value="SINGLE-STRANDED DNA-BINDING PROTEIN"/>
    <property type="match status" value="1"/>
</dbReference>
<accession>A0A7C3KAT1</accession>
<dbReference type="PANTHER" id="PTHR10302">
    <property type="entry name" value="SINGLE-STRANDED DNA-BINDING PROTEIN"/>
    <property type="match status" value="1"/>
</dbReference>
<dbReference type="SUPFAM" id="SSF50249">
    <property type="entry name" value="Nucleic acid-binding proteins"/>
    <property type="match status" value="1"/>
</dbReference>
<dbReference type="EMBL" id="DSRU01000025">
    <property type="protein sequence ID" value="HFM96489.1"/>
    <property type="molecule type" value="Genomic_DNA"/>
</dbReference>
<feature type="compositionally biased region" description="Low complexity" evidence="3">
    <location>
        <begin position="108"/>
        <end position="137"/>
    </location>
</feature>
<dbReference type="PROSITE" id="PS50935">
    <property type="entry name" value="SSB"/>
    <property type="match status" value="1"/>
</dbReference>
<sequence>MNQCILMAEIIQPPELRYTSDTQTPITEMVVQFPGLRSDDPPSTVKVIGWGNMAQEIQEKYHQGDRVLIEGRLSMNVVDRPEGFKETRAELTAQRIHALGADTPLEMPASLPQPTATPTAPPRAEAAPARSKSSPRASEAKASKKPVAQEDFDDIPF</sequence>
<dbReference type="GO" id="GO:0009295">
    <property type="term" value="C:nucleoid"/>
    <property type="evidence" value="ECO:0007669"/>
    <property type="project" value="TreeGrafter"/>
</dbReference>
<dbReference type="InterPro" id="IPR000424">
    <property type="entry name" value="Primosome_PriB/ssb"/>
</dbReference>
<evidence type="ECO:0000313" key="4">
    <source>
        <dbReference type="EMBL" id="HFM96489.1"/>
    </source>
</evidence>
<dbReference type="GO" id="GO:0003697">
    <property type="term" value="F:single-stranded DNA binding"/>
    <property type="evidence" value="ECO:0007669"/>
    <property type="project" value="InterPro"/>
</dbReference>
<protein>
    <submittedName>
        <fullName evidence="4">Single-stranded DNA-binding protein</fullName>
    </submittedName>
</protein>
<name>A0A7C3KAT1_9CYAN</name>
<dbReference type="CDD" id="cd04496">
    <property type="entry name" value="SSB_OBF"/>
    <property type="match status" value="1"/>
</dbReference>
<comment type="caution">
    <text evidence="4">The sequence shown here is derived from an EMBL/GenBank/DDBJ whole genome shotgun (WGS) entry which is preliminary data.</text>
</comment>
<proteinExistence type="predicted"/>
<evidence type="ECO:0000256" key="1">
    <source>
        <dbReference type="ARBA" id="ARBA00023125"/>
    </source>
</evidence>
<evidence type="ECO:0000256" key="3">
    <source>
        <dbReference type="SAM" id="MobiDB-lite"/>
    </source>
</evidence>
<organism evidence="4">
    <name type="scientific">Oscillatoriales cyanobacterium SpSt-418</name>
    <dbReference type="NCBI Taxonomy" id="2282169"/>
    <lineage>
        <taxon>Bacteria</taxon>
        <taxon>Bacillati</taxon>
        <taxon>Cyanobacteriota</taxon>
        <taxon>Cyanophyceae</taxon>
        <taxon>Oscillatoriophycideae</taxon>
        <taxon>Oscillatoriales</taxon>
    </lineage>
</organism>
<dbReference type="Pfam" id="PF00436">
    <property type="entry name" value="SSB"/>
    <property type="match status" value="1"/>
</dbReference>
<dbReference type="AlphaFoldDB" id="A0A7C3KAT1"/>
<gene>
    <name evidence="4" type="ORF">ENR64_01735</name>
</gene>